<dbReference type="AlphaFoldDB" id="W1NPB9"/>
<comment type="similarity">
    <text evidence="2 10">Belongs to the peptidase S10 family.</text>
</comment>
<evidence type="ECO:0000256" key="8">
    <source>
        <dbReference type="ARBA" id="ARBA00023157"/>
    </source>
</evidence>
<sequence length="489" mass="54282">MRRAASLFPWLSLLFVLSSTLNVSQGKESQGELLYKLIKEKRGGKVFTSEPYVSRSRRENYSPVYVAPQDGLKAIDKIEKLPGQPQGVDFEQYSGYVTVDPTAGRALFYYFVESPADSATKPLVIWLNGGPGCSSLGYGAMEELGPFRVMSDGKTLFRNPYAWNQVANMLFLESPAGVGFSYSNTSSDYKLSGDKRTARDAYTFLVNWLERFPEYKTRDFFITGESYAGHYVPQLAYTILTSNNSNIKFKGIAIGNAWIDDETNTLGMYDYFWTHALISDDTIGAIHTYCDFSPNATNSDHCDAAVNAANSVFYDQIDIYNIYAPLCHTANTTLPPTGSIDYFDPCSSTYVENYLNLKEVQAALHAKPTSWTACSGIVGAYWNDSPATLLPTIRRLLDSGISVWIYSGDIDGRVPVTSSRYSVNSLNLTKVTPWHSWYLNEEVAGYVEGYKGLALVTVRGAGHTVPSYQPARALAMLSFFLQNKLPTSP</sequence>
<keyword evidence="7 10" id="KW-0378">Hydrolase</keyword>
<keyword evidence="4 10" id="KW-0121">Carboxypeptidase</keyword>
<dbReference type="OrthoDB" id="443318at2759"/>
<dbReference type="FunFam" id="3.40.50.1820:FF:000030">
    <property type="entry name" value="Carboxypeptidase"/>
    <property type="match status" value="1"/>
</dbReference>
<dbReference type="InterPro" id="IPR018202">
    <property type="entry name" value="Ser_caboxypep_ser_AS"/>
</dbReference>
<dbReference type="Proteomes" id="UP000017836">
    <property type="component" value="Unassembled WGS sequence"/>
</dbReference>
<dbReference type="Gene3D" id="6.10.250.940">
    <property type="match status" value="1"/>
</dbReference>
<keyword evidence="9" id="KW-0325">Glycoprotein</keyword>
<evidence type="ECO:0000256" key="7">
    <source>
        <dbReference type="ARBA" id="ARBA00022801"/>
    </source>
</evidence>
<gene>
    <name evidence="11" type="ORF">AMTR_s00173p00045470</name>
</gene>
<dbReference type="HOGENOM" id="CLU_008523_13_2_1"/>
<dbReference type="InterPro" id="IPR033124">
    <property type="entry name" value="Ser_caboxypep_his_AS"/>
</dbReference>
<protein>
    <recommendedName>
        <fullName evidence="10">Carboxypeptidase</fullName>
        <ecNumber evidence="10">3.4.16.-</ecNumber>
    </recommendedName>
</protein>
<feature type="chain" id="PRO_5005149603" description="Carboxypeptidase" evidence="10">
    <location>
        <begin position="27"/>
        <end position="489"/>
    </location>
</feature>
<dbReference type="eggNOG" id="KOG1282">
    <property type="taxonomic scope" value="Eukaryota"/>
</dbReference>
<evidence type="ECO:0000256" key="5">
    <source>
        <dbReference type="ARBA" id="ARBA00022670"/>
    </source>
</evidence>
<dbReference type="GO" id="GO:0005576">
    <property type="term" value="C:extracellular region"/>
    <property type="evidence" value="ECO:0007669"/>
    <property type="project" value="UniProtKB-SubCell"/>
</dbReference>
<feature type="signal peptide" evidence="10">
    <location>
        <begin position="1"/>
        <end position="26"/>
    </location>
</feature>
<dbReference type="PRINTS" id="PR00724">
    <property type="entry name" value="CRBOXYPTASEC"/>
</dbReference>
<evidence type="ECO:0000256" key="3">
    <source>
        <dbReference type="ARBA" id="ARBA00022525"/>
    </source>
</evidence>
<dbReference type="KEGG" id="atr:18425597"/>
<dbReference type="Gene3D" id="3.40.50.11320">
    <property type="match status" value="1"/>
</dbReference>
<dbReference type="InterPro" id="IPR029058">
    <property type="entry name" value="AB_hydrolase_fold"/>
</dbReference>
<dbReference type="MEROPS" id="S10.A41"/>
<dbReference type="Gene3D" id="3.40.50.1820">
    <property type="entry name" value="alpha/beta hydrolase"/>
    <property type="match status" value="1"/>
</dbReference>
<evidence type="ECO:0000256" key="6">
    <source>
        <dbReference type="ARBA" id="ARBA00022729"/>
    </source>
</evidence>
<keyword evidence="3" id="KW-0964">Secreted</keyword>
<accession>W1NPB9</accession>
<dbReference type="Pfam" id="PF00450">
    <property type="entry name" value="Peptidase_S10"/>
    <property type="match status" value="1"/>
</dbReference>
<comment type="subcellular location">
    <subcellularLocation>
        <location evidence="1">Secreted</location>
    </subcellularLocation>
</comment>
<dbReference type="Gramene" id="ERM97607">
    <property type="protein sequence ID" value="ERM97607"/>
    <property type="gene ID" value="AMTR_s00173p00045470"/>
</dbReference>
<dbReference type="PROSITE" id="PS00131">
    <property type="entry name" value="CARBOXYPEPT_SER_SER"/>
    <property type="match status" value="1"/>
</dbReference>
<evidence type="ECO:0000256" key="10">
    <source>
        <dbReference type="RuleBase" id="RU361156"/>
    </source>
</evidence>
<proteinExistence type="inferred from homology"/>
<keyword evidence="12" id="KW-1185">Reference proteome</keyword>
<keyword evidence="6 10" id="KW-0732">Signal</keyword>
<evidence type="ECO:0000313" key="11">
    <source>
        <dbReference type="EMBL" id="ERM97607.1"/>
    </source>
</evidence>
<reference evidence="12" key="1">
    <citation type="journal article" date="2013" name="Science">
        <title>The Amborella genome and the evolution of flowering plants.</title>
        <authorList>
            <consortium name="Amborella Genome Project"/>
        </authorList>
    </citation>
    <scope>NUCLEOTIDE SEQUENCE [LARGE SCALE GENOMIC DNA]</scope>
</reference>
<dbReference type="EC" id="3.4.16.-" evidence="10"/>
<dbReference type="GO" id="GO:0006508">
    <property type="term" value="P:proteolysis"/>
    <property type="evidence" value="ECO:0007669"/>
    <property type="project" value="UniProtKB-KW"/>
</dbReference>
<dbReference type="PANTHER" id="PTHR11802">
    <property type="entry name" value="SERINE PROTEASE FAMILY S10 SERINE CARBOXYPEPTIDASE"/>
    <property type="match status" value="1"/>
</dbReference>
<dbReference type="GO" id="GO:0004185">
    <property type="term" value="F:serine-type carboxypeptidase activity"/>
    <property type="evidence" value="ECO:0000318"/>
    <property type="project" value="GO_Central"/>
</dbReference>
<evidence type="ECO:0000256" key="1">
    <source>
        <dbReference type="ARBA" id="ARBA00004613"/>
    </source>
</evidence>
<dbReference type="SUPFAM" id="SSF53474">
    <property type="entry name" value="alpha/beta-Hydrolases"/>
    <property type="match status" value="1"/>
</dbReference>
<evidence type="ECO:0000256" key="2">
    <source>
        <dbReference type="ARBA" id="ARBA00009431"/>
    </source>
</evidence>
<evidence type="ECO:0000256" key="9">
    <source>
        <dbReference type="ARBA" id="ARBA00023180"/>
    </source>
</evidence>
<evidence type="ECO:0000256" key="4">
    <source>
        <dbReference type="ARBA" id="ARBA00022645"/>
    </source>
</evidence>
<dbReference type="OMA" id="CKISQAK"/>
<evidence type="ECO:0000313" key="12">
    <source>
        <dbReference type="Proteomes" id="UP000017836"/>
    </source>
</evidence>
<dbReference type="PANTHER" id="PTHR11802:SF470">
    <property type="entry name" value="CARBOXYPEPTIDASE"/>
    <property type="match status" value="1"/>
</dbReference>
<keyword evidence="8" id="KW-1015">Disulfide bond</keyword>
<dbReference type="PROSITE" id="PS00560">
    <property type="entry name" value="CARBOXYPEPT_SER_HIS"/>
    <property type="match status" value="1"/>
</dbReference>
<organism evidence="11 12">
    <name type="scientific">Amborella trichopoda</name>
    <dbReference type="NCBI Taxonomy" id="13333"/>
    <lineage>
        <taxon>Eukaryota</taxon>
        <taxon>Viridiplantae</taxon>
        <taxon>Streptophyta</taxon>
        <taxon>Embryophyta</taxon>
        <taxon>Tracheophyta</taxon>
        <taxon>Spermatophyta</taxon>
        <taxon>Magnoliopsida</taxon>
        <taxon>Amborellales</taxon>
        <taxon>Amborellaceae</taxon>
        <taxon>Amborella</taxon>
    </lineage>
</organism>
<dbReference type="InterPro" id="IPR001563">
    <property type="entry name" value="Peptidase_S10"/>
</dbReference>
<dbReference type="EMBL" id="KI395938">
    <property type="protein sequence ID" value="ERM97607.1"/>
    <property type="molecule type" value="Genomic_DNA"/>
</dbReference>
<name>W1NPB9_AMBTC</name>
<keyword evidence="5 10" id="KW-0645">Protease</keyword>
<dbReference type="FunFam" id="3.40.50.11320:FF:000001">
    <property type="entry name" value="Carboxypeptidase"/>
    <property type="match status" value="1"/>
</dbReference>